<protein>
    <recommendedName>
        <fullName evidence="3">DUF1501 domain-containing protein</fullName>
    </recommendedName>
</protein>
<dbReference type="PANTHER" id="PTHR43737:SF1">
    <property type="entry name" value="DUF1501 DOMAIN-CONTAINING PROTEIN"/>
    <property type="match status" value="1"/>
</dbReference>
<dbReference type="RefSeq" id="WP_076348402.1">
    <property type="nucleotide sequence ID" value="NZ_CP019082.1"/>
</dbReference>
<gene>
    <name evidence="1" type="ORF">BSF38_03897</name>
</gene>
<organism evidence="1 2">
    <name type="scientific">Paludisphaera borealis</name>
    <dbReference type="NCBI Taxonomy" id="1387353"/>
    <lineage>
        <taxon>Bacteria</taxon>
        <taxon>Pseudomonadati</taxon>
        <taxon>Planctomycetota</taxon>
        <taxon>Planctomycetia</taxon>
        <taxon>Isosphaerales</taxon>
        <taxon>Isosphaeraceae</taxon>
        <taxon>Paludisphaera</taxon>
    </lineage>
</organism>
<dbReference type="SUPFAM" id="SSF53649">
    <property type="entry name" value="Alkaline phosphatase-like"/>
    <property type="match status" value="1"/>
</dbReference>
<dbReference type="STRING" id="1387353.BSF38_03897"/>
<evidence type="ECO:0000313" key="1">
    <source>
        <dbReference type="EMBL" id="APW62358.1"/>
    </source>
</evidence>
<name>A0A1U7CTX3_9BACT</name>
<dbReference type="Gene3D" id="3.40.720.10">
    <property type="entry name" value="Alkaline Phosphatase, subunit A"/>
    <property type="match status" value="1"/>
</dbReference>
<dbReference type="InterPro" id="IPR017850">
    <property type="entry name" value="Alkaline_phosphatase_core_sf"/>
</dbReference>
<dbReference type="Proteomes" id="UP000186309">
    <property type="component" value="Chromosome"/>
</dbReference>
<evidence type="ECO:0008006" key="3">
    <source>
        <dbReference type="Google" id="ProtNLM"/>
    </source>
</evidence>
<proteinExistence type="predicted"/>
<reference evidence="2" key="1">
    <citation type="submission" date="2016-12" db="EMBL/GenBank/DDBJ databases">
        <title>Comparative genomics of four Isosphaeraceae planctomycetes: a common pool of plasmids and glycoside hydrolase genes.</title>
        <authorList>
            <person name="Ivanova A."/>
        </authorList>
    </citation>
    <scope>NUCLEOTIDE SEQUENCE [LARGE SCALE GENOMIC DNA]</scope>
    <source>
        <strain evidence="2">PX4</strain>
    </source>
</reference>
<dbReference type="OrthoDB" id="127333at2"/>
<keyword evidence="2" id="KW-1185">Reference proteome</keyword>
<evidence type="ECO:0000313" key="2">
    <source>
        <dbReference type="Proteomes" id="UP000186309"/>
    </source>
</evidence>
<dbReference type="AlphaFoldDB" id="A0A1U7CTX3"/>
<accession>A0A1U7CTX3</accession>
<sequence>MRRREFLRTGLAGLSLPQLLAMRARAGTPSTGERTALIVVWLQGGASHLESYDPKPDAPAEIRGPFGSIATKAEGVRISELLPLHAAVADKFTILRSLSHSGFCHQQGNQQMFTGHPEQTLKLKPDHPDLMCIAHRARSDPSRRVPSYVGVNPIPYLGSAYLGPAFEPFGVYGDPNAPGFSVPGIGLADPAEIARLERRKGLATGFDGLLRAMDDPAQSQAFDSFQRQAFALTTGPEARRAFDLDKEDPRLRDRYGRNTWGQRCLLARRLVEAGVDLVATSLDGPLCGRIGNWDDHAVNHHVFDAMKTRCQYFDQAVSALIEDVHARGLDRRVLVVVTGEFGRTPKISYDKDSASGVKQPGRDHWPRAVSLLMSGGGIPGGQVVGATDPHGADVTRRRVGVRDFLATIYRHLGIDAESLVINDRTGRPVLALPEGSPIPELTRA</sequence>
<dbReference type="PANTHER" id="PTHR43737">
    <property type="entry name" value="BLL7424 PROTEIN"/>
    <property type="match status" value="1"/>
</dbReference>
<dbReference type="KEGG" id="pbor:BSF38_03897"/>
<dbReference type="InterPro" id="IPR010869">
    <property type="entry name" value="DUF1501"/>
</dbReference>
<dbReference type="Pfam" id="PF07394">
    <property type="entry name" value="DUF1501"/>
    <property type="match status" value="1"/>
</dbReference>
<dbReference type="EMBL" id="CP019082">
    <property type="protein sequence ID" value="APW62358.1"/>
    <property type="molecule type" value="Genomic_DNA"/>
</dbReference>